<keyword evidence="6" id="KW-0406">Ion transport</keyword>
<dbReference type="GO" id="GO:0005886">
    <property type="term" value="C:plasma membrane"/>
    <property type="evidence" value="ECO:0007669"/>
    <property type="project" value="InterPro"/>
</dbReference>
<proteinExistence type="predicted"/>
<dbReference type="Pfam" id="PF02254">
    <property type="entry name" value="TrkA_N"/>
    <property type="match status" value="2"/>
</dbReference>
<name>A0A1T4PBH3_9FIRM</name>
<dbReference type="Gene3D" id="3.30.70.1450">
    <property type="entry name" value="Regulator of K+ conductance, C-terminal domain"/>
    <property type="match status" value="2"/>
</dbReference>
<evidence type="ECO:0000259" key="7">
    <source>
        <dbReference type="PROSITE" id="PS51201"/>
    </source>
</evidence>
<feature type="domain" description="RCK N-terminal" evidence="7">
    <location>
        <begin position="20"/>
        <end position="141"/>
    </location>
</feature>
<evidence type="ECO:0000313" key="9">
    <source>
        <dbReference type="EMBL" id="SJZ88707.1"/>
    </source>
</evidence>
<dbReference type="SUPFAM" id="SSF51735">
    <property type="entry name" value="NAD(P)-binding Rossmann-fold domains"/>
    <property type="match status" value="2"/>
</dbReference>
<dbReference type="PROSITE" id="PS51201">
    <property type="entry name" value="RCK_N"/>
    <property type="match status" value="2"/>
</dbReference>
<keyword evidence="2" id="KW-0813">Transport</keyword>
<reference evidence="10" key="1">
    <citation type="submission" date="2017-02" db="EMBL/GenBank/DDBJ databases">
        <authorList>
            <person name="Varghese N."/>
            <person name="Submissions S."/>
        </authorList>
    </citation>
    <scope>NUCLEOTIDE SEQUENCE [LARGE SCALE GENOMIC DNA]</scope>
    <source>
        <strain evidence="10">ATCC BAA-73</strain>
    </source>
</reference>
<evidence type="ECO:0000256" key="4">
    <source>
        <dbReference type="ARBA" id="ARBA00022958"/>
    </source>
</evidence>
<dbReference type="AlphaFoldDB" id="A0A1T4PBH3"/>
<dbReference type="PANTHER" id="PTHR43833">
    <property type="entry name" value="POTASSIUM CHANNEL PROTEIN 2-RELATED-RELATED"/>
    <property type="match status" value="1"/>
</dbReference>
<protein>
    <recommendedName>
        <fullName evidence="1">Trk system potassium uptake protein TrkA</fullName>
    </recommendedName>
</protein>
<dbReference type="PANTHER" id="PTHR43833:SF5">
    <property type="entry name" value="TRK SYSTEM POTASSIUM UPTAKE PROTEIN TRKA"/>
    <property type="match status" value="1"/>
</dbReference>
<keyword evidence="4" id="KW-0630">Potassium</keyword>
<dbReference type="OrthoDB" id="9775180at2"/>
<gene>
    <name evidence="9" type="ORF">SAMN02745118_02103</name>
</gene>
<dbReference type="InterPro" id="IPR036721">
    <property type="entry name" value="RCK_C_sf"/>
</dbReference>
<dbReference type="NCBIfam" id="NF007039">
    <property type="entry name" value="PRK09496.3-2"/>
    <property type="match status" value="1"/>
</dbReference>
<feature type="domain" description="RCK C-terminal" evidence="8">
    <location>
        <begin position="383"/>
        <end position="465"/>
    </location>
</feature>
<dbReference type="InterPro" id="IPR050721">
    <property type="entry name" value="Trk_Ktr_HKT_K-transport"/>
</dbReference>
<dbReference type="GO" id="GO:0015079">
    <property type="term" value="F:potassium ion transmembrane transporter activity"/>
    <property type="evidence" value="ECO:0007669"/>
    <property type="project" value="InterPro"/>
</dbReference>
<accession>A0A1T4PBH3</accession>
<dbReference type="RefSeq" id="WP_078810541.1">
    <property type="nucleotide sequence ID" value="NZ_FUWM01000018.1"/>
</dbReference>
<evidence type="ECO:0000313" key="10">
    <source>
        <dbReference type="Proteomes" id="UP000190625"/>
    </source>
</evidence>
<dbReference type="Pfam" id="PF02080">
    <property type="entry name" value="TrkA_C"/>
    <property type="match status" value="1"/>
</dbReference>
<dbReference type="InterPro" id="IPR006037">
    <property type="entry name" value="RCK_C"/>
</dbReference>
<evidence type="ECO:0000256" key="3">
    <source>
        <dbReference type="ARBA" id="ARBA00022538"/>
    </source>
</evidence>
<keyword evidence="3" id="KW-0633">Potassium transport</keyword>
<dbReference type="InterPro" id="IPR036291">
    <property type="entry name" value="NAD(P)-bd_dom_sf"/>
</dbReference>
<dbReference type="Gene3D" id="3.40.50.720">
    <property type="entry name" value="NAD(P)-binding Rossmann-like Domain"/>
    <property type="match status" value="2"/>
</dbReference>
<dbReference type="SUPFAM" id="SSF116726">
    <property type="entry name" value="TrkA C-terminal domain-like"/>
    <property type="match status" value="2"/>
</dbReference>
<dbReference type="InterPro" id="IPR006036">
    <property type="entry name" value="K_uptake_TrkA"/>
</dbReference>
<sequence>MKSMVSKLKRVKKNLTSSPNHQAIIYGANEIGFQLAEQLTKLDRDVVIIDEDNQMLKRIQEKIDVMTLVGSGVNIETLNQAGINKTELILAVSNNDDKNILTSIYAKRLGVDRIITKVNNYDYLTDNKALTIDDLGIDLIVNPCQIVVEQIMDLIKPTMKTGIESFVGGKVQLSEVTVSHRSPLAFNLISQVELPTNALIICILRRNRLFIPHGEHKIYPGDTVYILGKKGFRTKLGQLLSKPQNEKEKIVLTGGSDVNYHLATSFKPKHAILTLIEEDETRCEELAEELSDVLILNGKPINLDLLKEEGIDQADFFVAAGNKDEENLLTGLVAKELGSKNVITIVNSLEYSYFSEIVNVDTILSPQILVLERILDFLHQGQVSTDNILNGQMRLLKIEVPNKIAKKGVKVKKLHKSSDLIIGVIKRGKELIIPDGQTELKVKDKLLIFTLAAKSNIKRELFGDY</sequence>
<dbReference type="InterPro" id="IPR003148">
    <property type="entry name" value="RCK_N"/>
</dbReference>
<feature type="domain" description="RCK N-terminal" evidence="7">
    <location>
        <begin position="247"/>
        <end position="364"/>
    </location>
</feature>
<dbReference type="EMBL" id="FUWM01000018">
    <property type="protein sequence ID" value="SJZ88707.1"/>
    <property type="molecule type" value="Genomic_DNA"/>
</dbReference>
<feature type="domain" description="RCK C-terminal" evidence="8">
    <location>
        <begin position="161"/>
        <end position="242"/>
    </location>
</feature>
<evidence type="ECO:0000256" key="2">
    <source>
        <dbReference type="ARBA" id="ARBA00022448"/>
    </source>
</evidence>
<evidence type="ECO:0000256" key="6">
    <source>
        <dbReference type="ARBA" id="ARBA00023065"/>
    </source>
</evidence>
<keyword evidence="10" id="KW-1185">Reference proteome</keyword>
<evidence type="ECO:0000256" key="1">
    <source>
        <dbReference type="ARBA" id="ARBA00017378"/>
    </source>
</evidence>
<dbReference type="PRINTS" id="PR00335">
    <property type="entry name" value="KUPTAKETRKA"/>
</dbReference>
<evidence type="ECO:0000256" key="5">
    <source>
        <dbReference type="ARBA" id="ARBA00023027"/>
    </source>
</evidence>
<evidence type="ECO:0000259" key="8">
    <source>
        <dbReference type="PROSITE" id="PS51202"/>
    </source>
</evidence>
<dbReference type="PROSITE" id="PS51202">
    <property type="entry name" value="RCK_C"/>
    <property type="match status" value="2"/>
</dbReference>
<dbReference type="STRING" id="142842.SAMN02745118_02103"/>
<dbReference type="Proteomes" id="UP000190625">
    <property type="component" value="Unassembled WGS sequence"/>
</dbReference>
<organism evidence="9 10">
    <name type="scientific">Selenihalanaerobacter shriftii</name>
    <dbReference type="NCBI Taxonomy" id="142842"/>
    <lineage>
        <taxon>Bacteria</taxon>
        <taxon>Bacillati</taxon>
        <taxon>Bacillota</taxon>
        <taxon>Clostridia</taxon>
        <taxon>Halanaerobiales</taxon>
        <taxon>Halobacteroidaceae</taxon>
        <taxon>Selenihalanaerobacter</taxon>
    </lineage>
</organism>
<keyword evidence="5" id="KW-0520">NAD</keyword>